<comment type="subcellular location">
    <subcellularLocation>
        <location evidence="1">Nucleus</location>
    </subcellularLocation>
</comment>
<dbReference type="GO" id="GO:0003700">
    <property type="term" value="F:DNA-binding transcription factor activity"/>
    <property type="evidence" value="ECO:0007669"/>
    <property type="project" value="InterPro"/>
</dbReference>
<dbReference type="SUPFAM" id="SSF54171">
    <property type="entry name" value="DNA-binding domain"/>
    <property type="match status" value="1"/>
</dbReference>
<keyword evidence="5" id="KW-0804">Transcription</keyword>
<dbReference type="OrthoDB" id="1436123at2759"/>
<evidence type="ECO:0000313" key="9">
    <source>
        <dbReference type="Proteomes" id="UP000257109"/>
    </source>
</evidence>
<dbReference type="PROSITE" id="PS51032">
    <property type="entry name" value="AP2_ERF"/>
    <property type="match status" value="1"/>
</dbReference>
<protein>
    <submittedName>
        <fullName evidence="8">Ethylene-responsive transcription factor 4</fullName>
    </submittedName>
</protein>
<keyword evidence="2" id="KW-0936">Ethylene signaling pathway</keyword>
<dbReference type="EMBL" id="QJKJ01015653">
    <property type="protein sequence ID" value="RDX62149.1"/>
    <property type="molecule type" value="Genomic_DNA"/>
</dbReference>
<evidence type="ECO:0000256" key="5">
    <source>
        <dbReference type="ARBA" id="ARBA00023163"/>
    </source>
</evidence>
<keyword evidence="4" id="KW-0238">DNA-binding</keyword>
<dbReference type="GO" id="GO:0005634">
    <property type="term" value="C:nucleus"/>
    <property type="evidence" value="ECO:0007669"/>
    <property type="project" value="UniProtKB-SubCell"/>
</dbReference>
<evidence type="ECO:0000256" key="1">
    <source>
        <dbReference type="ARBA" id="ARBA00004123"/>
    </source>
</evidence>
<reference evidence="8" key="1">
    <citation type="submission" date="2018-05" db="EMBL/GenBank/DDBJ databases">
        <title>Draft genome of Mucuna pruriens seed.</title>
        <authorList>
            <person name="Nnadi N.E."/>
            <person name="Vos R."/>
            <person name="Hasami M.H."/>
            <person name="Devisetty U.K."/>
            <person name="Aguiy J.C."/>
        </authorList>
    </citation>
    <scope>NUCLEOTIDE SEQUENCE [LARGE SCALE GENOMIC DNA]</scope>
    <source>
        <strain evidence="8">JCA_2017</strain>
    </source>
</reference>
<feature type="domain" description="AP2/ERF" evidence="7">
    <location>
        <begin position="3"/>
        <end position="46"/>
    </location>
</feature>
<dbReference type="InterPro" id="IPR001471">
    <property type="entry name" value="AP2/ERF_dom"/>
</dbReference>
<keyword evidence="6" id="KW-0539">Nucleus</keyword>
<dbReference type="STRING" id="157652.A0A371E830"/>
<dbReference type="PANTHER" id="PTHR31677">
    <property type="entry name" value="AP2 DOMAIN CLASS TRANSCRIPTION FACTOR"/>
    <property type="match status" value="1"/>
</dbReference>
<comment type="caution">
    <text evidence="8">The sequence shown here is derived from an EMBL/GenBank/DDBJ whole genome shotgun (WGS) entry which is preliminary data.</text>
</comment>
<evidence type="ECO:0000256" key="4">
    <source>
        <dbReference type="ARBA" id="ARBA00023125"/>
    </source>
</evidence>
<evidence type="ECO:0000259" key="7">
    <source>
        <dbReference type="PROSITE" id="PS51032"/>
    </source>
</evidence>
<dbReference type="PANTHER" id="PTHR31677:SF228">
    <property type="entry name" value="ETHYLENE-RESPONSIVE TRANSCRIPTION FACTOR 10-RELATED"/>
    <property type="match status" value="1"/>
</dbReference>
<keyword evidence="3" id="KW-0805">Transcription regulation</keyword>
<dbReference type="SMART" id="SM00380">
    <property type="entry name" value="AP2"/>
    <property type="match status" value="1"/>
</dbReference>
<evidence type="ECO:0000313" key="8">
    <source>
        <dbReference type="EMBL" id="RDX62149.1"/>
    </source>
</evidence>
<evidence type="ECO:0000256" key="3">
    <source>
        <dbReference type="ARBA" id="ARBA00023015"/>
    </source>
</evidence>
<dbReference type="GO" id="GO:0003677">
    <property type="term" value="F:DNA binding"/>
    <property type="evidence" value="ECO:0007669"/>
    <property type="project" value="UniProtKB-KW"/>
</dbReference>
<dbReference type="AlphaFoldDB" id="A0A371E830"/>
<name>A0A371E830_MUCPR</name>
<proteinExistence type="predicted"/>
<accession>A0A371E830</accession>
<evidence type="ECO:0000256" key="6">
    <source>
        <dbReference type="ARBA" id="ARBA00023242"/>
    </source>
</evidence>
<evidence type="ECO:0000256" key="2">
    <source>
        <dbReference type="ARBA" id="ARBA00022745"/>
    </source>
</evidence>
<keyword evidence="9" id="KW-1185">Reference proteome</keyword>
<dbReference type="GO" id="GO:0009873">
    <property type="term" value="P:ethylene-activated signaling pathway"/>
    <property type="evidence" value="ECO:0007669"/>
    <property type="project" value="UniProtKB-KW"/>
</dbReference>
<feature type="non-terminal residue" evidence="8">
    <location>
        <position position="1"/>
    </location>
</feature>
<sequence>MRLRRRVRKRTWGKYAAEIRDPNKAKAYNAAAIQFRGPNKAITNFPIPNSQQQCGHANPKHPPQTKTKQIDFYPNDQDDLFYPLSFAHVDLF</sequence>
<dbReference type="Proteomes" id="UP000257109">
    <property type="component" value="Unassembled WGS sequence"/>
</dbReference>
<dbReference type="InterPro" id="IPR016177">
    <property type="entry name" value="DNA-bd_dom_sf"/>
</dbReference>
<gene>
    <name evidence="8" type="primary">ERF4</name>
    <name evidence="8" type="ORF">CR513_59549</name>
</gene>
<organism evidence="8 9">
    <name type="scientific">Mucuna pruriens</name>
    <name type="common">Velvet bean</name>
    <name type="synonym">Dolichos pruriens</name>
    <dbReference type="NCBI Taxonomy" id="157652"/>
    <lineage>
        <taxon>Eukaryota</taxon>
        <taxon>Viridiplantae</taxon>
        <taxon>Streptophyta</taxon>
        <taxon>Embryophyta</taxon>
        <taxon>Tracheophyta</taxon>
        <taxon>Spermatophyta</taxon>
        <taxon>Magnoliopsida</taxon>
        <taxon>eudicotyledons</taxon>
        <taxon>Gunneridae</taxon>
        <taxon>Pentapetalae</taxon>
        <taxon>rosids</taxon>
        <taxon>fabids</taxon>
        <taxon>Fabales</taxon>
        <taxon>Fabaceae</taxon>
        <taxon>Papilionoideae</taxon>
        <taxon>50 kb inversion clade</taxon>
        <taxon>NPAAA clade</taxon>
        <taxon>indigoferoid/millettioid clade</taxon>
        <taxon>Phaseoleae</taxon>
        <taxon>Mucuna</taxon>
    </lineage>
</organism>